<comment type="caution">
    <text evidence="10">The sequence shown here is derived from an EMBL/GenBank/DDBJ whole genome shotgun (WGS) entry which is preliminary data.</text>
</comment>
<keyword evidence="3" id="KW-0479">Metal-binding</keyword>
<feature type="compositionally biased region" description="Polar residues" evidence="8">
    <location>
        <begin position="162"/>
        <end position="182"/>
    </location>
</feature>
<dbReference type="PANTHER" id="PTHR13128:SF12">
    <property type="entry name" value="VACUOLAR PROTEIN-SORTING-ASSOCIATED PROTEIN 36"/>
    <property type="match status" value="1"/>
</dbReference>
<reference evidence="11" key="1">
    <citation type="submission" date="2015-01" db="EMBL/GenBank/DDBJ databases">
        <title>The Genome Sequence of Cryptococcus gattii MMRL2647.</title>
        <authorList>
            <consortium name="The Broad Institute Genomics Platform"/>
            <person name="Cuomo C."/>
            <person name="Litvintseva A."/>
            <person name="Chen Y."/>
            <person name="Heitman J."/>
            <person name="Sun S."/>
            <person name="Springer D."/>
            <person name="Dromer F."/>
            <person name="Young S."/>
            <person name="Zeng Q."/>
            <person name="Gargeya S."/>
            <person name="Abouelleil A."/>
            <person name="Alvarado L."/>
            <person name="Chapman S.B."/>
            <person name="Gainer-Dewar J."/>
            <person name="Goldberg J."/>
            <person name="Griggs A."/>
            <person name="Gujja S."/>
            <person name="Hansen M."/>
            <person name="Howarth C."/>
            <person name="Imamovic A."/>
            <person name="Larimer J."/>
            <person name="Murphy C."/>
            <person name="Naylor J."/>
            <person name="Pearson M."/>
            <person name="Priest M."/>
            <person name="Roberts A."/>
            <person name="Saif S."/>
            <person name="Shea T."/>
            <person name="Sykes S."/>
            <person name="Wortman J."/>
            <person name="Nusbaum C."/>
            <person name="Birren B."/>
        </authorList>
    </citation>
    <scope>NUCLEOTIDE SEQUENCE [LARGE SCALE GENOMIC DNA]</scope>
    <source>
        <strain evidence="11">IND107</strain>
    </source>
</reference>
<feature type="region of interest" description="Disordered" evidence="8">
    <location>
        <begin position="330"/>
        <end position="350"/>
    </location>
</feature>
<dbReference type="Gene3D" id="2.30.29.30">
    <property type="entry name" value="Pleckstrin-homology domain (PH domain)/Phosphotyrosine-binding domain (PTB)"/>
    <property type="match status" value="1"/>
</dbReference>
<dbReference type="GeneID" id="91989556"/>
<dbReference type="Proteomes" id="UP000054399">
    <property type="component" value="Unassembled WGS sequence"/>
</dbReference>
<gene>
    <name evidence="10" type="ORF">I308_102700</name>
</gene>
<dbReference type="Pfam" id="PF11605">
    <property type="entry name" value="Vps36_ESCRT-II"/>
    <property type="match status" value="1"/>
</dbReference>
<evidence type="ECO:0000256" key="3">
    <source>
        <dbReference type="ARBA" id="ARBA00022723"/>
    </source>
</evidence>
<evidence type="ECO:0000256" key="2">
    <source>
        <dbReference type="ARBA" id="ARBA00022448"/>
    </source>
</evidence>
<keyword evidence="4" id="KW-0863">Zinc-finger</keyword>
<keyword evidence="11" id="KW-1185">Reference proteome</keyword>
<protein>
    <recommendedName>
        <fullName evidence="7">Vacuolar protein-sorting-associated protein 36</fullName>
    </recommendedName>
    <alternativeName>
        <fullName evidence="7">ESCRT-II complex subunit VPS36</fullName>
    </alternativeName>
</protein>
<dbReference type="Gene3D" id="2.30.30.380">
    <property type="entry name" value="Zn-finger domain of Sec23/24"/>
    <property type="match status" value="1"/>
</dbReference>
<comment type="similarity">
    <text evidence="1 7">Belongs to the VPS36 family.</text>
</comment>
<feature type="domain" description="GLUE N-terminal" evidence="9">
    <location>
        <begin position="18"/>
        <end position="268"/>
    </location>
</feature>
<organism evidence="10 11">
    <name type="scientific">Cryptococcus tetragattii IND107</name>
    <dbReference type="NCBI Taxonomy" id="1296105"/>
    <lineage>
        <taxon>Eukaryota</taxon>
        <taxon>Fungi</taxon>
        <taxon>Dikarya</taxon>
        <taxon>Basidiomycota</taxon>
        <taxon>Agaricomycotina</taxon>
        <taxon>Tremellomycetes</taxon>
        <taxon>Tremellales</taxon>
        <taxon>Cryptococcaceae</taxon>
        <taxon>Cryptococcus</taxon>
        <taxon>Cryptococcus gattii species complex</taxon>
    </lineage>
</organism>
<dbReference type="InterPro" id="IPR021648">
    <property type="entry name" value="GLUE_dom"/>
</dbReference>
<dbReference type="InterPro" id="IPR036388">
    <property type="entry name" value="WH-like_DNA-bd_sf"/>
</dbReference>
<feature type="region of interest" description="Disordered" evidence="8">
    <location>
        <begin position="162"/>
        <end position="189"/>
    </location>
</feature>
<evidence type="ECO:0000313" key="11">
    <source>
        <dbReference type="Proteomes" id="UP000054399"/>
    </source>
</evidence>
<dbReference type="PANTHER" id="PTHR13128">
    <property type="entry name" value="VACUOLAR PROTEIN-SORTING-ASSOCIATED PROTEIN 36"/>
    <property type="match status" value="1"/>
</dbReference>
<reference evidence="10 11" key="2">
    <citation type="submission" date="2024-01" db="EMBL/GenBank/DDBJ databases">
        <title>Comparative genomics of Cryptococcus and Kwoniella reveals pathogenesis evolution and contrasting modes of karyotype evolution via chromosome fusion or intercentromeric recombination.</title>
        <authorList>
            <person name="Coelho M.A."/>
            <person name="David-Palma M."/>
            <person name="Shea T."/>
            <person name="Bowers K."/>
            <person name="Mcginley-Smith S."/>
            <person name="Mohammad A.W."/>
            <person name="Gnirke A."/>
            <person name="Yurkov A.M."/>
            <person name="Nowrousian M."/>
            <person name="Sun S."/>
            <person name="Cuomo C.A."/>
            <person name="Heitman J."/>
        </authorList>
    </citation>
    <scope>NUCLEOTIDE SEQUENCE [LARGE SCALE GENOMIC DNA]</scope>
    <source>
        <strain evidence="10 11">IND107</strain>
    </source>
</reference>
<proteinExistence type="inferred from homology"/>
<sequence length="549" mass="59542">MTLPFPLSATYWSTWSPIRPSATVIESVQRDQGEEWIGSWDAVGLYEANDKQLGYQTISLHITTHRLILIPSESHPTHTPSLQTHLSYVRNTEYYSGFMRSSPKVTLTLGNPQSRDNDPSVEGAGTWTCRVCGYVNERKGLGKSGKCGLCGVPYAQAVASPSASTMPSRAGTPNSSGFTPKASTADDKEDEGKIACPTCTFLNSALLRNCEICTTPLPRLHQPNHARGKPEKQQVVRLSFRKGGDKEAYRKLTSVLGDKAWEREGHSNAQAMNPNGERSGAGIDGILQSIDLSTKAQDTHMQTAFADLEALMLRAGEMVSLAQSLNQKLSSQQAAASSPSGSPHGQTTEEEATMIRTSLVQLGLATPALTKEMVKNERAYHEGLAKELGGLLTGRDGERGLMVGEKGRGVVALDEVWGLWMRARGVALLSPQALIDTLPYLPNHTSPSIHSLRLPSSLMVLHTPTFSTSSILSRTLNRLEPSSTDIDPTDSSPFEKSFSLFEFASTESLPIGLAQEFVELMESQAGLVRDDQAGQGDGGVRWYRDIISP</sequence>
<dbReference type="SUPFAM" id="SSF50729">
    <property type="entry name" value="PH domain-like"/>
    <property type="match status" value="2"/>
</dbReference>
<keyword evidence="5" id="KW-0862">Zinc</keyword>
<keyword evidence="7" id="KW-0963">Cytoplasm</keyword>
<accession>A0ABR3BVQ6</accession>
<dbReference type="InterPro" id="IPR001876">
    <property type="entry name" value="Znf_RanBP2"/>
</dbReference>
<evidence type="ECO:0000256" key="1">
    <source>
        <dbReference type="ARBA" id="ARBA00009697"/>
    </source>
</evidence>
<evidence type="ECO:0000256" key="4">
    <source>
        <dbReference type="ARBA" id="ARBA00022771"/>
    </source>
</evidence>
<dbReference type="InterPro" id="IPR040608">
    <property type="entry name" value="Snf8/Vps36"/>
</dbReference>
<keyword evidence="2 7" id="KW-0813">Transport</keyword>
<evidence type="ECO:0000256" key="7">
    <source>
        <dbReference type="RuleBase" id="RU367095"/>
    </source>
</evidence>
<evidence type="ECO:0000256" key="8">
    <source>
        <dbReference type="SAM" id="MobiDB-lite"/>
    </source>
</evidence>
<comment type="subunit">
    <text evidence="7">Component of the endosomal sorting complex required for transport II (ESCRT-II).</text>
</comment>
<comment type="subcellular location">
    <subcellularLocation>
        <location evidence="7">Cytoplasm</location>
    </subcellularLocation>
    <subcellularLocation>
        <location evidence="7">Endosome</location>
    </subcellularLocation>
</comment>
<keyword evidence="7" id="KW-0967">Endosome</keyword>
<feature type="compositionally biased region" description="Low complexity" evidence="8">
    <location>
        <begin position="330"/>
        <end position="342"/>
    </location>
</feature>
<keyword evidence="6 7" id="KW-0653">Protein transport</keyword>
<name>A0ABR3BVQ6_9TREE</name>
<dbReference type="InterPro" id="IPR036390">
    <property type="entry name" value="WH_DNA-bd_sf"/>
</dbReference>
<comment type="function">
    <text evidence="7">Component of the ESCRT-II complex (endosomal sorting complex required for transport II), which is required for multivesicular body (MVB) formation and sorting of endosomal cargo proteins into MVBs.</text>
</comment>
<dbReference type="Pfam" id="PF04157">
    <property type="entry name" value="EAP30"/>
    <property type="match status" value="1"/>
</dbReference>
<dbReference type="Gene3D" id="6.10.140.260">
    <property type="match status" value="1"/>
</dbReference>
<evidence type="ECO:0000256" key="5">
    <source>
        <dbReference type="ARBA" id="ARBA00022833"/>
    </source>
</evidence>
<dbReference type="SMART" id="SM00547">
    <property type="entry name" value="ZnF_RBZ"/>
    <property type="match status" value="2"/>
</dbReference>
<evidence type="ECO:0000259" key="9">
    <source>
        <dbReference type="PROSITE" id="PS51495"/>
    </source>
</evidence>
<dbReference type="PROSITE" id="PS51495">
    <property type="entry name" value="GLUE"/>
    <property type="match status" value="1"/>
</dbReference>
<dbReference type="EMBL" id="ATAM02000004">
    <property type="protein sequence ID" value="KAL0250522.1"/>
    <property type="molecule type" value="Genomic_DNA"/>
</dbReference>
<dbReference type="SUPFAM" id="SSF46785">
    <property type="entry name" value="Winged helix' DNA-binding domain"/>
    <property type="match status" value="1"/>
</dbReference>
<dbReference type="Gene3D" id="1.10.10.10">
    <property type="entry name" value="Winged helix-like DNA-binding domain superfamily/Winged helix DNA-binding domain"/>
    <property type="match status" value="1"/>
</dbReference>
<dbReference type="InterPro" id="IPR037855">
    <property type="entry name" value="Vps36"/>
</dbReference>
<dbReference type="InterPro" id="IPR011993">
    <property type="entry name" value="PH-like_dom_sf"/>
</dbReference>
<evidence type="ECO:0000313" key="10">
    <source>
        <dbReference type="EMBL" id="KAL0250522.1"/>
    </source>
</evidence>
<dbReference type="RefSeq" id="XP_066614709.1">
    <property type="nucleotide sequence ID" value="XM_066757240.1"/>
</dbReference>
<evidence type="ECO:0000256" key="6">
    <source>
        <dbReference type="ARBA" id="ARBA00022927"/>
    </source>
</evidence>